<dbReference type="STRING" id="144197.ENSSPAP00000000101"/>
<evidence type="ECO:0000313" key="4">
    <source>
        <dbReference type="Proteomes" id="UP000694891"/>
    </source>
</evidence>
<accession>A0A3B4YYV7</accession>
<feature type="domain" description="Metaxin glutathione S-transferase" evidence="2">
    <location>
        <begin position="1"/>
        <end position="46"/>
    </location>
</feature>
<evidence type="ECO:0000256" key="1">
    <source>
        <dbReference type="SAM" id="MobiDB-lite"/>
    </source>
</evidence>
<evidence type="ECO:0000313" key="5">
    <source>
        <dbReference type="RefSeq" id="XP_008288919.1"/>
    </source>
</evidence>
<dbReference type="PANTHER" id="PTHR12289">
    <property type="entry name" value="METAXIN RELATED"/>
    <property type="match status" value="1"/>
</dbReference>
<gene>
    <name evidence="5" type="primary">LOC103363796</name>
</gene>
<dbReference type="GeneTree" id="ENSGT00950000182919"/>
<proteinExistence type="predicted"/>
<evidence type="ECO:0000259" key="2">
    <source>
        <dbReference type="Pfam" id="PF17171"/>
    </source>
</evidence>
<dbReference type="PANTHER" id="PTHR12289:SF76">
    <property type="entry name" value="FAILED AXON CONNECTIONS HOMOLOG"/>
    <property type="match status" value="1"/>
</dbReference>
<dbReference type="GO" id="GO:0005737">
    <property type="term" value="C:cytoplasm"/>
    <property type="evidence" value="ECO:0007669"/>
    <property type="project" value="TreeGrafter"/>
</dbReference>
<name>A0A3B4YYV7_9TELE</name>
<sequence length="130" mass="14723">MGSKLSTVDAAVFSHLAPAMWTLPGSRPEQLIKGELINLAMYCERIRRRFWPEWFVDLEDFRYSDATESVDSASKLPDLGLYSRTDTFQDDTHSHTSPRDPPSPDSDPTGLSLYDSDMDTECSEIDQLKC</sequence>
<reference evidence="5" key="2">
    <citation type="submission" date="2025-04" db="UniProtKB">
        <authorList>
            <consortium name="RefSeq"/>
        </authorList>
    </citation>
    <scope>IDENTIFICATION</scope>
</reference>
<dbReference type="Pfam" id="PF17171">
    <property type="entry name" value="GST_C_6"/>
    <property type="match status" value="1"/>
</dbReference>
<feature type="region of interest" description="Disordered" evidence="1">
    <location>
        <begin position="77"/>
        <end position="116"/>
    </location>
</feature>
<evidence type="ECO:0000313" key="3">
    <source>
        <dbReference type="Ensembl" id="ENSSPAP00000000101.1"/>
    </source>
</evidence>
<keyword evidence="4" id="KW-1185">Reference proteome</keyword>
<dbReference type="Proteomes" id="UP000694891">
    <property type="component" value="Unplaced"/>
</dbReference>
<dbReference type="RefSeq" id="XP_008288919.1">
    <property type="nucleotide sequence ID" value="XM_008290697.1"/>
</dbReference>
<organism evidence="3">
    <name type="scientific">Stegastes partitus</name>
    <name type="common">bicolor damselfish</name>
    <dbReference type="NCBI Taxonomy" id="144197"/>
    <lineage>
        <taxon>Eukaryota</taxon>
        <taxon>Metazoa</taxon>
        <taxon>Chordata</taxon>
        <taxon>Craniata</taxon>
        <taxon>Vertebrata</taxon>
        <taxon>Euteleostomi</taxon>
        <taxon>Actinopterygii</taxon>
        <taxon>Neopterygii</taxon>
        <taxon>Teleostei</taxon>
        <taxon>Neoteleostei</taxon>
        <taxon>Acanthomorphata</taxon>
        <taxon>Ovalentaria</taxon>
        <taxon>Pomacentridae</taxon>
        <taxon>Stegastes</taxon>
    </lineage>
</organism>
<dbReference type="GeneID" id="103363796"/>
<dbReference type="InterPro" id="IPR050931">
    <property type="entry name" value="Mito_Protein_Transport_Metaxin"/>
</dbReference>
<dbReference type="AlphaFoldDB" id="A0A3B4YYV7"/>
<dbReference type="InterPro" id="IPR033468">
    <property type="entry name" value="Metaxin_GST"/>
</dbReference>
<dbReference type="Ensembl" id="ENSSPAT00000000102.1">
    <property type="protein sequence ID" value="ENSSPAP00000000101.1"/>
    <property type="gene ID" value="ENSSPAG00000000090.1"/>
</dbReference>
<reference evidence="3" key="1">
    <citation type="submission" date="2023-09" db="UniProtKB">
        <authorList>
            <consortium name="Ensembl"/>
        </authorList>
    </citation>
    <scope>IDENTIFICATION</scope>
</reference>
<protein>
    <submittedName>
        <fullName evidence="3 5">Failed axon connections homolog</fullName>
    </submittedName>
</protein>